<accession>A0A849ACN9</accession>
<dbReference type="EMBL" id="JABEND010000009">
    <property type="protein sequence ID" value="NNG36928.1"/>
    <property type="molecule type" value="Genomic_DNA"/>
</dbReference>
<organism evidence="1 2">
    <name type="scientific">Nakamurella aerolata</name>
    <dbReference type="NCBI Taxonomy" id="1656892"/>
    <lineage>
        <taxon>Bacteria</taxon>
        <taxon>Bacillati</taxon>
        <taxon>Actinomycetota</taxon>
        <taxon>Actinomycetes</taxon>
        <taxon>Nakamurellales</taxon>
        <taxon>Nakamurellaceae</taxon>
        <taxon>Nakamurella</taxon>
    </lineage>
</organism>
<protein>
    <submittedName>
        <fullName evidence="1">Uncharacterized protein</fullName>
    </submittedName>
</protein>
<sequence>MNEVTSLAERVGPARHVELDVQAAALVVLARHGALDLREPLGIDLDALRVWRQKRKSDAAETI</sequence>
<gene>
    <name evidence="1" type="ORF">HKD39_14650</name>
</gene>
<name>A0A849ACN9_9ACTN</name>
<keyword evidence="2" id="KW-1185">Reference proteome</keyword>
<comment type="caution">
    <text evidence="1">The sequence shown here is derived from an EMBL/GenBank/DDBJ whole genome shotgun (WGS) entry which is preliminary data.</text>
</comment>
<evidence type="ECO:0000313" key="2">
    <source>
        <dbReference type="Proteomes" id="UP000562984"/>
    </source>
</evidence>
<reference evidence="1 2" key="1">
    <citation type="submission" date="2020-05" db="EMBL/GenBank/DDBJ databases">
        <title>Nakamurella sp. DB0629 isolated from air conditioner.</title>
        <authorList>
            <person name="Kim D.H."/>
            <person name="Kim D.-U."/>
        </authorList>
    </citation>
    <scope>NUCLEOTIDE SEQUENCE [LARGE SCALE GENOMIC DNA]</scope>
    <source>
        <strain evidence="1 2">DB0629</strain>
    </source>
</reference>
<dbReference type="AlphaFoldDB" id="A0A849ACN9"/>
<dbReference type="RefSeq" id="WP_171200635.1">
    <property type="nucleotide sequence ID" value="NZ_JABEND010000009.1"/>
</dbReference>
<evidence type="ECO:0000313" key="1">
    <source>
        <dbReference type="EMBL" id="NNG36928.1"/>
    </source>
</evidence>
<proteinExistence type="predicted"/>
<dbReference type="Proteomes" id="UP000562984">
    <property type="component" value="Unassembled WGS sequence"/>
</dbReference>